<sequence>VEWLVERAKLMYGMAGYQWYYSESEYETLATELKFELPVINPRTGRTLPNCKLVGKIDKLVRNQNGVPMIMEHKTTSSSLDSDSSFWGNLRLNTQISMYVYAAQQMQLAGDLEMYGIKADDPLIQECVFDGLRKPGIAPKKLSQKDSKVFMETKEYYGKKFEISGQDVYIAKDWPPAQSSLIIDGELAEQGFGTKPNTFTIRETPEMYGMRLLTDMSERPEFYFGRREVSRTTQEIEDFQKKIYNIYQGYKFMCRTETWSKDEDQCEATYVCEYTGLCYNNVDPTVGDISGFKRIFEEKEE</sequence>
<reference evidence="1" key="1">
    <citation type="journal article" date="2015" name="Nature">
        <title>Complex archaea that bridge the gap between prokaryotes and eukaryotes.</title>
        <authorList>
            <person name="Spang A."/>
            <person name="Saw J.H."/>
            <person name="Jorgensen S.L."/>
            <person name="Zaremba-Niedzwiedzka K."/>
            <person name="Martijn J."/>
            <person name="Lind A.E."/>
            <person name="van Eijk R."/>
            <person name="Schleper C."/>
            <person name="Guy L."/>
            <person name="Ettema T.J."/>
        </authorList>
    </citation>
    <scope>NUCLEOTIDE SEQUENCE</scope>
</reference>
<proteinExistence type="predicted"/>
<comment type="caution">
    <text evidence="1">The sequence shown here is derived from an EMBL/GenBank/DDBJ whole genome shotgun (WGS) entry which is preliminary data.</text>
</comment>
<feature type="non-terminal residue" evidence="1">
    <location>
        <position position="1"/>
    </location>
</feature>
<dbReference type="AlphaFoldDB" id="A0A0F9INA0"/>
<evidence type="ECO:0000313" key="1">
    <source>
        <dbReference type="EMBL" id="KKM47451.1"/>
    </source>
</evidence>
<organism evidence="1">
    <name type="scientific">marine sediment metagenome</name>
    <dbReference type="NCBI Taxonomy" id="412755"/>
    <lineage>
        <taxon>unclassified sequences</taxon>
        <taxon>metagenomes</taxon>
        <taxon>ecological metagenomes</taxon>
    </lineage>
</organism>
<gene>
    <name evidence="1" type="ORF">LCGC14_1558470</name>
</gene>
<protein>
    <submittedName>
        <fullName evidence="1">Uncharacterized protein</fullName>
    </submittedName>
</protein>
<dbReference type="EMBL" id="LAZR01012011">
    <property type="protein sequence ID" value="KKM47451.1"/>
    <property type="molecule type" value="Genomic_DNA"/>
</dbReference>
<accession>A0A0F9INA0</accession>
<name>A0A0F9INA0_9ZZZZ</name>